<gene>
    <name evidence="1" type="ORF">OIK42_15975</name>
</gene>
<keyword evidence="2" id="KW-1185">Reference proteome</keyword>
<evidence type="ECO:0000313" key="2">
    <source>
        <dbReference type="Proteomes" id="UP001218788"/>
    </source>
</evidence>
<accession>A0ABT5L758</accession>
<dbReference type="Proteomes" id="UP001218788">
    <property type="component" value="Unassembled WGS sequence"/>
</dbReference>
<name>A0ABT5L758_9ALTE</name>
<protein>
    <submittedName>
        <fullName evidence="1">Uncharacterized protein</fullName>
    </submittedName>
</protein>
<proteinExistence type="predicted"/>
<dbReference type="EMBL" id="JAQQXP010000002">
    <property type="protein sequence ID" value="MDC8832254.1"/>
    <property type="molecule type" value="Genomic_DNA"/>
</dbReference>
<dbReference type="RefSeq" id="WP_273642057.1">
    <property type="nucleotide sequence ID" value="NZ_JAQQXP010000002.1"/>
</dbReference>
<evidence type="ECO:0000313" key="1">
    <source>
        <dbReference type="EMBL" id="MDC8832254.1"/>
    </source>
</evidence>
<comment type="caution">
    <text evidence="1">The sequence shown here is derived from an EMBL/GenBank/DDBJ whole genome shotgun (WGS) entry which is preliminary data.</text>
</comment>
<sequence length="65" mass="7236">MQTVTKQQSVGITLQKFAILPENPAELLLLLLDYVAVNAQFCVERRLLLPPVNTTQGRNANMPLT</sequence>
<organism evidence="1 2">
    <name type="scientific">Alteromonas gilva</name>
    <dbReference type="NCBI Taxonomy" id="2987522"/>
    <lineage>
        <taxon>Bacteria</taxon>
        <taxon>Pseudomonadati</taxon>
        <taxon>Pseudomonadota</taxon>
        <taxon>Gammaproteobacteria</taxon>
        <taxon>Alteromonadales</taxon>
        <taxon>Alteromonadaceae</taxon>
        <taxon>Alteromonas/Salinimonas group</taxon>
        <taxon>Alteromonas</taxon>
    </lineage>
</organism>
<reference evidence="1 2" key="1">
    <citation type="submission" date="2022-10" db="EMBL/GenBank/DDBJ databases">
        <title>Alteromonas sp. chi3 Genome sequencing.</title>
        <authorList>
            <person name="Park S."/>
        </authorList>
    </citation>
    <scope>NUCLEOTIDE SEQUENCE [LARGE SCALE GENOMIC DNA]</scope>
    <source>
        <strain evidence="2">chi3</strain>
    </source>
</reference>